<dbReference type="Pfam" id="PF03435">
    <property type="entry name" value="Sacchrp_dh_NADP"/>
    <property type="match status" value="1"/>
</dbReference>
<organism evidence="4 5">
    <name type="scientific">Molorchus minor</name>
    <dbReference type="NCBI Taxonomy" id="1323400"/>
    <lineage>
        <taxon>Eukaryota</taxon>
        <taxon>Metazoa</taxon>
        <taxon>Ecdysozoa</taxon>
        <taxon>Arthropoda</taxon>
        <taxon>Hexapoda</taxon>
        <taxon>Insecta</taxon>
        <taxon>Pterygota</taxon>
        <taxon>Neoptera</taxon>
        <taxon>Endopterygota</taxon>
        <taxon>Coleoptera</taxon>
        <taxon>Polyphaga</taxon>
        <taxon>Cucujiformia</taxon>
        <taxon>Chrysomeloidea</taxon>
        <taxon>Cerambycidae</taxon>
        <taxon>Lamiinae</taxon>
        <taxon>Monochamini</taxon>
        <taxon>Molorchus</taxon>
    </lineage>
</organism>
<feature type="domain" description="Saccharopine dehydrogenase NADP binding" evidence="3">
    <location>
        <begin position="8"/>
        <end position="141"/>
    </location>
</feature>
<proteinExistence type="inferred from homology"/>
<sequence>MADRIDLLLLGATGFTGKHCIPYIHKLSKSDGRSLTWGVAGRSEDKLKQVLETAKELEVDFQNIPIIVVDIKDESSLQSMAQRAKVVLNCCGPYRFMGDAVVKACITAGTHHVDVSGEPQYMERVQLEQNEAAKDKGVYVVSACGLDSIPVDLGVVYLQQEFEGTLNSLVSYLELWEEGQQTPGPSLNYGTWESAVYGLAHANELKDLRKKLFPTRLPSFKPKLQPKGIIHSPNIVDGWALPFMGADRSVVRRSQTHFYEVDNKRPVQVDVYFVIKSLCQVVLLAIFGMLFSVLARFSFGRKLLLDYPKLFSAGLCGSKDDQPSEEKIEKSWFQITFYGEGWKEKLENKDDQYSIPCDKSIVGRVKGRNPGYGSTCLALVLSAVVIVTESDKMPGKGGVFPPGAAFAKTSLIKQLNENGLIFEVISQKDL</sequence>
<protein>
    <recommendedName>
        <fullName evidence="3">Saccharopine dehydrogenase NADP binding domain-containing protein</fullName>
    </recommendedName>
</protein>
<gene>
    <name evidence="4" type="ORF">NQ317_019526</name>
</gene>
<dbReference type="Proteomes" id="UP001162164">
    <property type="component" value="Unassembled WGS sequence"/>
</dbReference>
<dbReference type="PANTHER" id="PTHR12286">
    <property type="entry name" value="SACCHAROPINE DEHYDROGENASE-LIKE OXIDOREDUCTASE"/>
    <property type="match status" value="1"/>
</dbReference>
<dbReference type="InterPro" id="IPR051276">
    <property type="entry name" value="Saccharopine_DH-like_oxidrdct"/>
</dbReference>
<evidence type="ECO:0000313" key="4">
    <source>
        <dbReference type="EMBL" id="KAJ8973251.1"/>
    </source>
</evidence>
<comment type="similarity">
    <text evidence="1">Belongs to the saccharopine dehydrogenase family.</text>
</comment>
<keyword evidence="2" id="KW-0472">Membrane</keyword>
<dbReference type="InterPro" id="IPR036291">
    <property type="entry name" value="NAD(P)-bd_dom_sf"/>
</dbReference>
<evidence type="ECO:0000256" key="2">
    <source>
        <dbReference type="SAM" id="Phobius"/>
    </source>
</evidence>
<evidence type="ECO:0000256" key="1">
    <source>
        <dbReference type="ARBA" id="ARBA00038048"/>
    </source>
</evidence>
<keyword evidence="5" id="KW-1185">Reference proteome</keyword>
<keyword evidence="2" id="KW-1133">Transmembrane helix</keyword>
<name>A0ABQ9J554_9CUCU</name>
<dbReference type="EMBL" id="JAPWTJ010001210">
    <property type="protein sequence ID" value="KAJ8973251.1"/>
    <property type="molecule type" value="Genomic_DNA"/>
</dbReference>
<keyword evidence="2" id="KW-0812">Transmembrane</keyword>
<dbReference type="InterPro" id="IPR005097">
    <property type="entry name" value="Sacchrp_dh_NADP-bd"/>
</dbReference>
<evidence type="ECO:0000259" key="3">
    <source>
        <dbReference type="Pfam" id="PF03435"/>
    </source>
</evidence>
<dbReference type="PANTHER" id="PTHR12286:SF5">
    <property type="entry name" value="SACCHAROPINE DEHYDROGENASE-LIKE OXIDOREDUCTASE"/>
    <property type="match status" value="1"/>
</dbReference>
<feature type="transmembrane region" description="Helical" evidence="2">
    <location>
        <begin position="271"/>
        <end position="295"/>
    </location>
</feature>
<dbReference type="Gene3D" id="3.40.50.720">
    <property type="entry name" value="NAD(P)-binding Rossmann-like Domain"/>
    <property type="match status" value="1"/>
</dbReference>
<reference evidence="4" key="1">
    <citation type="journal article" date="2023" name="Insect Mol. Biol.">
        <title>Genome sequencing provides insights into the evolution of gene families encoding plant cell wall-degrading enzymes in longhorned beetles.</title>
        <authorList>
            <person name="Shin N.R."/>
            <person name="Okamura Y."/>
            <person name="Kirsch R."/>
            <person name="Pauchet Y."/>
        </authorList>
    </citation>
    <scope>NUCLEOTIDE SEQUENCE</scope>
    <source>
        <strain evidence="4">MMC_N1</strain>
    </source>
</reference>
<evidence type="ECO:0000313" key="5">
    <source>
        <dbReference type="Proteomes" id="UP001162164"/>
    </source>
</evidence>
<dbReference type="SUPFAM" id="SSF51735">
    <property type="entry name" value="NAD(P)-binding Rossmann-fold domains"/>
    <property type="match status" value="1"/>
</dbReference>
<comment type="caution">
    <text evidence="4">The sequence shown here is derived from an EMBL/GenBank/DDBJ whole genome shotgun (WGS) entry which is preliminary data.</text>
</comment>
<accession>A0ABQ9J554</accession>